<feature type="domain" description="Kinesin motor" evidence="8">
    <location>
        <begin position="6"/>
        <end position="82"/>
    </location>
</feature>
<dbReference type="Pfam" id="PF00225">
    <property type="entry name" value="Kinesin"/>
    <property type="match status" value="1"/>
</dbReference>
<gene>
    <name evidence="9" type="ORF">HPBE_LOCUS19908</name>
</gene>
<keyword evidence="6" id="KW-0963">Cytoplasm</keyword>
<evidence type="ECO:0000256" key="6">
    <source>
        <dbReference type="ARBA" id="ARBA00023212"/>
    </source>
</evidence>
<dbReference type="PROSITE" id="PS50067">
    <property type="entry name" value="KINESIN_MOTOR_2"/>
    <property type="match status" value="1"/>
</dbReference>
<dbReference type="InterPro" id="IPR027640">
    <property type="entry name" value="Kinesin-like_fam"/>
</dbReference>
<evidence type="ECO:0000313" key="10">
    <source>
        <dbReference type="Proteomes" id="UP000050761"/>
    </source>
</evidence>
<comment type="caution">
    <text evidence="7">Lacks conserved residue(s) required for the propagation of feature annotation.</text>
</comment>
<protein>
    <submittedName>
        <fullName evidence="11">Kinesin motor domain-containing protein</fullName>
    </submittedName>
</protein>
<organism evidence="10 11">
    <name type="scientific">Heligmosomoides polygyrus</name>
    <name type="common">Parasitic roundworm</name>
    <dbReference type="NCBI Taxonomy" id="6339"/>
    <lineage>
        <taxon>Eukaryota</taxon>
        <taxon>Metazoa</taxon>
        <taxon>Ecdysozoa</taxon>
        <taxon>Nematoda</taxon>
        <taxon>Chromadorea</taxon>
        <taxon>Rhabditida</taxon>
        <taxon>Rhabditina</taxon>
        <taxon>Rhabditomorpha</taxon>
        <taxon>Strongyloidea</taxon>
        <taxon>Heligmosomidae</taxon>
        <taxon>Heligmosomoides</taxon>
    </lineage>
</organism>
<dbReference type="InterPro" id="IPR001752">
    <property type="entry name" value="Kinesin_motor_dom"/>
</dbReference>
<dbReference type="EMBL" id="UZAH01031708">
    <property type="protein sequence ID" value="VDP17327.1"/>
    <property type="molecule type" value="Genomic_DNA"/>
</dbReference>
<keyword evidence="5" id="KW-0505">Motor protein</keyword>
<evidence type="ECO:0000256" key="7">
    <source>
        <dbReference type="PROSITE-ProRule" id="PRU00283"/>
    </source>
</evidence>
<dbReference type="SUPFAM" id="SSF52540">
    <property type="entry name" value="P-loop containing nucleoside triphosphate hydrolases"/>
    <property type="match status" value="1"/>
</dbReference>
<evidence type="ECO:0000313" key="11">
    <source>
        <dbReference type="WBParaSite" id="HPBE_0001990901-mRNA-1"/>
    </source>
</evidence>
<evidence type="ECO:0000256" key="1">
    <source>
        <dbReference type="ARBA" id="ARBA00004245"/>
    </source>
</evidence>
<dbReference type="InterPro" id="IPR036961">
    <property type="entry name" value="Kinesin_motor_dom_sf"/>
</dbReference>
<keyword evidence="10" id="KW-1185">Reference proteome</keyword>
<dbReference type="PANTHER" id="PTHR47968">
    <property type="entry name" value="CENTROMERE PROTEIN E"/>
    <property type="match status" value="1"/>
</dbReference>
<reference evidence="11" key="2">
    <citation type="submission" date="2019-09" db="UniProtKB">
        <authorList>
            <consortium name="WormBaseParasite"/>
        </authorList>
    </citation>
    <scope>IDENTIFICATION</scope>
</reference>
<sequence>MPGTEFIRVTARVRPSASAVPQERVVEVVDKKNICFNPRNPRGFTFDAVFDENVTQEQVFDELGSRIVDGCVDGFNGTIFAYALSQGICLFPKFHEKLKASPDKGKEHRMWSRVVNTPVKIASITKFFPMSNSACSDAPVIEKRVNVRCMYCVPRPAMVAPIRAILCGQLCNT</sequence>
<reference evidence="9 10" key="1">
    <citation type="submission" date="2018-11" db="EMBL/GenBank/DDBJ databases">
        <authorList>
            <consortium name="Pathogen Informatics"/>
        </authorList>
    </citation>
    <scope>NUCLEOTIDE SEQUENCE [LARGE SCALE GENOMIC DNA]</scope>
</reference>
<dbReference type="GO" id="GO:0005524">
    <property type="term" value="F:ATP binding"/>
    <property type="evidence" value="ECO:0007669"/>
    <property type="project" value="UniProtKB-KW"/>
</dbReference>
<dbReference type="GO" id="GO:0003777">
    <property type="term" value="F:microtubule motor activity"/>
    <property type="evidence" value="ECO:0007669"/>
    <property type="project" value="InterPro"/>
</dbReference>
<dbReference type="InterPro" id="IPR027417">
    <property type="entry name" value="P-loop_NTPase"/>
</dbReference>
<evidence type="ECO:0000256" key="2">
    <source>
        <dbReference type="ARBA" id="ARBA00022741"/>
    </source>
</evidence>
<dbReference type="GO" id="GO:0008017">
    <property type="term" value="F:microtubule binding"/>
    <property type="evidence" value="ECO:0007669"/>
    <property type="project" value="InterPro"/>
</dbReference>
<comment type="subcellular location">
    <subcellularLocation>
        <location evidence="1">Cytoplasm</location>
        <location evidence="1">Cytoskeleton</location>
    </subcellularLocation>
</comment>
<dbReference type="OrthoDB" id="3176171at2759"/>
<dbReference type="PANTHER" id="PTHR47968:SF75">
    <property type="entry name" value="CENTROMERE-ASSOCIATED PROTEIN E"/>
    <property type="match status" value="1"/>
</dbReference>
<evidence type="ECO:0000259" key="8">
    <source>
        <dbReference type="PROSITE" id="PS50067"/>
    </source>
</evidence>
<keyword evidence="2" id="KW-0547">Nucleotide-binding</keyword>
<proteinExistence type="inferred from homology"/>
<dbReference type="WBParaSite" id="HPBE_0001990901-mRNA-1">
    <property type="protein sequence ID" value="HPBE_0001990901-mRNA-1"/>
    <property type="gene ID" value="HPBE_0001990901"/>
</dbReference>
<evidence type="ECO:0000256" key="3">
    <source>
        <dbReference type="ARBA" id="ARBA00022840"/>
    </source>
</evidence>
<dbReference type="GO" id="GO:0007018">
    <property type="term" value="P:microtubule-based movement"/>
    <property type="evidence" value="ECO:0007669"/>
    <property type="project" value="InterPro"/>
</dbReference>
<evidence type="ECO:0000256" key="4">
    <source>
        <dbReference type="ARBA" id="ARBA00023054"/>
    </source>
</evidence>
<dbReference type="Proteomes" id="UP000050761">
    <property type="component" value="Unassembled WGS sequence"/>
</dbReference>
<evidence type="ECO:0000313" key="9">
    <source>
        <dbReference type="EMBL" id="VDP17327.1"/>
    </source>
</evidence>
<accession>A0A183GCK8</accession>
<keyword evidence="6" id="KW-0206">Cytoskeleton</keyword>
<name>A0A183GCK8_HELPZ</name>
<comment type="similarity">
    <text evidence="7">Belongs to the TRAFAC class myosin-kinesin ATPase superfamily. Kinesin family.</text>
</comment>
<dbReference type="Gene3D" id="3.40.850.10">
    <property type="entry name" value="Kinesin motor domain"/>
    <property type="match status" value="1"/>
</dbReference>
<accession>A0A3P8AS96</accession>
<evidence type="ECO:0000256" key="5">
    <source>
        <dbReference type="ARBA" id="ARBA00023175"/>
    </source>
</evidence>
<keyword evidence="4" id="KW-0175">Coiled coil</keyword>
<dbReference type="AlphaFoldDB" id="A0A183GCK8"/>
<keyword evidence="3" id="KW-0067">ATP-binding</keyword>
<dbReference type="GO" id="GO:0005856">
    <property type="term" value="C:cytoskeleton"/>
    <property type="evidence" value="ECO:0007669"/>
    <property type="project" value="UniProtKB-SubCell"/>
</dbReference>